<comment type="caution">
    <text evidence="1">The sequence shown here is derived from an EMBL/GenBank/DDBJ whole genome shotgun (WGS) entry which is preliminary data.</text>
</comment>
<dbReference type="HOGENOM" id="CLU_3039449_0_0_6"/>
<dbReference type="EMBL" id="APRN01000035">
    <property type="protein sequence ID" value="ENX58769.1"/>
    <property type="molecule type" value="Genomic_DNA"/>
</dbReference>
<dbReference type="Proteomes" id="UP000013084">
    <property type="component" value="Unassembled WGS sequence"/>
</dbReference>
<dbReference type="PATRIC" id="fig|1217700.3.peg.1340"/>
<sequence length="54" mass="6302">MKFYLIWCTYVCFVLSLSVIRFQAKEFKAKHGIEGWLSYYFACLSGSLEHQMAG</sequence>
<evidence type="ECO:0000313" key="1">
    <source>
        <dbReference type="EMBL" id="ENX58769.1"/>
    </source>
</evidence>
<keyword evidence="2" id="KW-1185">Reference proteome</keyword>
<name>N9RLD9_9GAMM</name>
<dbReference type="RefSeq" id="WP_005202146.1">
    <property type="nucleotide sequence ID" value="NZ_KB850072.1"/>
</dbReference>
<protein>
    <submittedName>
        <fullName evidence="1">Uncharacterized protein</fullName>
    </submittedName>
</protein>
<organism evidence="1 2">
    <name type="scientific">Acinetobacter higginsii</name>
    <dbReference type="NCBI Taxonomy" id="70347"/>
    <lineage>
        <taxon>Bacteria</taxon>
        <taxon>Pseudomonadati</taxon>
        <taxon>Pseudomonadota</taxon>
        <taxon>Gammaproteobacteria</taxon>
        <taxon>Moraxellales</taxon>
        <taxon>Moraxellaceae</taxon>
        <taxon>Acinetobacter</taxon>
    </lineage>
</organism>
<dbReference type="AlphaFoldDB" id="N9RLD9"/>
<proteinExistence type="predicted"/>
<evidence type="ECO:0000313" key="2">
    <source>
        <dbReference type="Proteomes" id="UP000013084"/>
    </source>
</evidence>
<reference evidence="1 2" key="1">
    <citation type="submission" date="2013-02" db="EMBL/GenBank/DDBJ databases">
        <title>The Genome Sequence of Acinetobacter sp. CIP 70.18.</title>
        <authorList>
            <consortium name="The Broad Institute Genome Sequencing Platform"/>
            <consortium name="The Broad Institute Genome Sequencing Center for Infectious Disease"/>
            <person name="Cerqueira G."/>
            <person name="Feldgarden M."/>
            <person name="Courvalin P."/>
            <person name="Perichon B."/>
            <person name="Grillot-Courvalin C."/>
            <person name="Clermont D."/>
            <person name="Rocha E."/>
            <person name="Yoon E.-J."/>
            <person name="Nemec A."/>
            <person name="Walker B."/>
            <person name="Young S.K."/>
            <person name="Zeng Q."/>
            <person name="Gargeya S."/>
            <person name="Fitzgerald M."/>
            <person name="Haas B."/>
            <person name="Abouelleil A."/>
            <person name="Alvarado L."/>
            <person name="Arachchi H.M."/>
            <person name="Berlin A.M."/>
            <person name="Chapman S.B."/>
            <person name="Dewar J."/>
            <person name="Goldberg J."/>
            <person name="Griggs A."/>
            <person name="Gujja S."/>
            <person name="Hansen M."/>
            <person name="Howarth C."/>
            <person name="Imamovic A."/>
            <person name="Larimer J."/>
            <person name="McCowan C."/>
            <person name="Murphy C."/>
            <person name="Neiman D."/>
            <person name="Pearson M."/>
            <person name="Priest M."/>
            <person name="Roberts A."/>
            <person name="Saif S."/>
            <person name="Shea T."/>
            <person name="Sisk P."/>
            <person name="Sykes S."/>
            <person name="Wortman J."/>
            <person name="Nusbaum C."/>
            <person name="Birren B."/>
        </authorList>
    </citation>
    <scope>NUCLEOTIDE SEQUENCE [LARGE SCALE GENOMIC DNA]</scope>
    <source>
        <strain evidence="1 2">CIP 70.18</strain>
    </source>
</reference>
<accession>N9RLD9</accession>
<gene>
    <name evidence="1" type="ORF">F902_01396</name>
</gene>